<dbReference type="InterPro" id="IPR023198">
    <property type="entry name" value="PGP-like_dom2"/>
</dbReference>
<dbReference type="SFLD" id="SFLDG01135">
    <property type="entry name" value="C1.5.6:_HAD__Beta-PGM__Phospha"/>
    <property type="match status" value="1"/>
</dbReference>
<dbReference type="eggNOG" id="COG0637">
    <property type="taxonomic scope" value="Bacteria"/>
</dbReference>
<keyword evidence="4" id="KW-0460">Magnesium</keyword>
<comment type="cofactor">
    <cofactor evidence="1">
        <name>Mg(2+)</name>
        <dbReference type="ChEBI" id="CHEBI:18420"/>
    </cofactor>
</comment>
<dbReference type="Gene3D" id="3.40.50.1000">
    <property type="entry name" value="HAD superfamily/HAD-like"/>
    <property type="match status" value="1"/>
</dbReference>
<reference evidence="6" key="1">
    <citation type="submission" date="2008-06" db="EMBL/GenBank/DDBJ databases">
        <title>Complete sequence of Chlorobium phaeobacteroides BS1.</title>
        <authorList>
            <consortium name="US DOE Joint Genome Institute"/>
            <person name="Lucas S."/>
            <person name="Copeland A."/>
            <person name="Lapidus A."/>
            <person name="Glavina del Rio T."/>
            <person name="Dalin E."/>
            <person name="Tice H."/>
            <person name="Bruce D."/>
            <person name="Goodwin L."/>
            <person name="Pitluck S."/>
            <person name="Schmutz J."/>
            <person name="Larimer F."/>
            <person name="Land M."/>
            <person name="Hauser L."/>
            <person name="Kyrpides N."/>
            <person name="Ovchinnikova G."/>
            <person name="Li T."/>
            <person name="Liu Z."/>
            <person name="Zhao F."/>
            <person name="Overmann J."/>
            <person name="Bryant D.A."/>
            <person name="Richardson P."/>
        </authorList>
    </citation>
    <scope>NUCLEOTIDE SEQUENCE [LARGE SCALE GENOMIC DNA]</scope>
    <source>
        <strain evidence="6">BS1</strain>
    </source>
</reference>
<keyword evidence="6" id="KW-0378">Hydrolase</keyword>
<dbReference type="InterPro" id="IPR051600">
    <property type="entry name" value="Beta-PGM-like"/>
</dbReference>
<sequence length="217" mass="24605">MFGSGMIQAILWDNDGLLVDSESVFFEHTRAVFADFGYELGREYWGIEYLGKAKHTRQVAEEFGMAPDLIDRFISLRDREFLKALHHSVPLRPKVRETLDMLSGRLKQGVVTGSPREKVELMHRSNDLDGYFDLIVTCDDVTESKPHPEPYLTALHVLGLKPENVLAVEDSERGLASAYAAGIPCVVVPNYLTRVQVFEHAHAIEEDVWGVLKHLEW</sequence>
<evidence type="ECO:0000313" key="6">
    <source>
        <dbReference type="EMBL" id="ACE03483.1"/>
    </source>
</evidence>
<keyword evidence="3" id="KW-0479">Metal-binding</keyword>
<evidence type="ECO:0000256" key="5">
    <source>
        <dbReference type="ARBA" id="ARBA00023277"/>
    </source>
</evidence>
<dbReference type="EMBL" id="CP001101">
    <property type="protein sequence ID" value="ACE03483.1"/>
    <property type="molecule type" value="Genomic_DNA"/>
</dbReference>
<dbReference type="PRINTS" id="PR00413">
    <property type="entry name" value="HADHALOGNASE"/>
</dbReference>
<dbReference type="GO" id="GO:0046872">
    <property type="term" value="F:metal ion binding"/>
    <property type="evidence" value="ECO:0007669"/>
    <property type="project" value="UniProtKB-KW"/>
</dbReference>
<dbReference type="Gene3D" id="1.10.150.240">
    <property type="entry name" value="Putative phosphatase, domain 2"/>
    <property type="match status" value="1"/>
</dbReference>
<name>B3EMA5_CHLPB</name>
<dbReference type="GO" id="GO:0016787">
    <property type="term" value="F:hydrolase activity"/>
    <property type="evidence" value="ECO:0007669"/>
    <property type="project" value="UniProtKB-KW"/>
</dbReference>
<dbReference type="SFLD" id="SFLDG01129">
    <property type="entry name" value="C1.5:_HAD__Beta-PGM__Phosphata"/>
    <property type="match status" value="1"/>
</dbReference>
<dbReference type="NCBIfam" id="TIGR01509">
    <property type="entry name" value="HAD-SF-IA-v3"/>
    <property type="match status" value="1"/>
</dbReference>
<dbReference type="SFLD" id="SFLDS00003">
    <property type="entry name" value="Haloacid_Dehalogenase"/>
    <property type="match status" value="1"/>
</dbReference>
<dbReference type="SUPFAM" id="SSF56784">
    <property type="entry name" value="HAD-like"/>
    <property type="match status" value="1"/>
</dbReference>
<dbReference type="STRING" id="331678.Cphamn1_0520"/>
<dbReference type="InterPro" id="IPR041492">
    <property type="entry name" value="HAD_2"/>
</dbReference>
<protein>
    <submittedName>
        <fullName evidence="6">HAD-superfamily hydrolase, subfamily IA, variant 3</fullName>
    </submittedName>
</protein>
<organism evidence="6">
    <name type="scientific">Chlorobium phaeobacteroides (strain BS1)</name>
    <dbReference type="NCBI Taxonomy" id="331678"/>
    <lineage>
        <taxon>Bacteria</taxon>
        <taxon>Pseudomonadati</taxon>
        <taxon>Chlorobiota</taxon>
        <taxon>Chlorobiia</taxon>
        <taxon>Chlorobiales</taxon>
        <taxon>Chlorobiaceae</taxon>
        <taxon>Chlorobium/Pelodictyon group</taxon>
        <taxon>Chlorobium</taxon>
    </lineage>
</organism>
<proteinExistence type="inferred from homology"/>
<evidence type="ECO:0000256" key="1">
    <source>
        <dbReference type="ARBA" id="ARBA00001946"/>
    </source>
</evidence>
<dbReference type="InterPro" id="IPR036412">
    <property type="entry name" value="HAD-like_sf"/>
</dbReference>
<keyword evidence="5" id="KW-0119">Carbohydrate metabolism</keyword>
<dbReference type="PANTHER" id="PTHR46193">
    <property type="entry name" value="6-PHOSPHOGLUCONATE PHOSPHATASE"/>
    <property type="match status" value="1"/>
</dbReference>
<dbReference type="InterPro" id="IPR006439">
    <property type="entry name" value="HAD-SF_hydro_IA"/>
</dbReference>
<dbReference type="HOGENOM" id="CLU_045011_13_1_10"/>
<evidence type="ECO:0000256" key="2">
    <source>
        <dbReference type="ARBA" id="ARBA00006171"/>
    </source>
</evidence>
<evidence type="ECO:0000256" key="3">
    <source>
        <dbReference type="ARBA" id="ARBA00022723"/>
    </source>
</evidence>
<gene>
    <name evidence="6" type="ordered locus">Cphamn1_0520</name>
</gene>
<dbReference type="AlphaFoldDB" id="B3EMA5"/>
<dbReference type="InterPro" id="IPR023214">
    <property type="entry name" value="HAD_sf"/>
</dbReference>
<dbReference type="PANTHER" id="PTHR46193:SF18">
    <property type="entry name" value="HEXITOL PHOSPHATASE B"/>
    <property type="match status" value="1"/>
</dbReference>
<evidence type="ECO:0000256" key="4">
    <source>
        <dbReference type="ARBA" id="ARBA00022842"/>
    </source>
</evidence>
<accession>B3EMA5</accession>
<dbReference type="KEGG" id="cpb:Cphamn1_0520"/>
<comment type="similarity">
    <text evidence="2">Belongs to the HAD-like hydrolase superfamily. CbbY/CbbZ/Gph/YieH family.</text>
</comment>
<dbReference type="Pfam" id="PF13419">
    <property type="entry name" value="HAD_2"/>
    <property type="match status" value="1"/>
</dbReference>